<dbReference type="EMBL" id="HBUE01215237">
    <property type="protein sequence ID" value="CAG6536626.1"/>
    <property type="molecule type" value="Transcribed_RNA"/>
</dbReference>
<protein>
    <submittedName>
        <fullName evidence="1">(northern house mosquito) hypothetical protein</fullName>
    </submittedName>
</protein>
<dbReference type="EMBL" id="HBUE01021272">
    <property type="protein sequence ID" value="CAG6452733.1"/>
    <property type="molecule type" value="Transcribed_RNA"/>
</dbReference>
<dbReference type="EMBL" id="HBUE01021275">
    <property type="protein sequence ID" value="CAG6452734.1"/>
    <property type="molecule type" value="Transcribed_RNA"/>
</dbReference>
<dbReference type="AlphaFoldDB" id="A0A8D8MPV2"/>
<name>A0A8D8MPV2_CULPI</name>
<dbReference type="EMBL" id="HBUE01321770">
    <property type="protein sequence ID" value="CAG6588623.1"/>
    <property type="molecule type" value="Transcribed_RNA"/>
</dbReference>
<reference evidence="1" key="1">
    <citation type="submission" date="2021-05" db="EMBL/GenBank/DDBJ databases">
        <authorList>
            <person name="Alioto T."/>
            <person name="Alioto T."/>
            <person name="Gomez Garrido J."/>
        </authorList>
    </citation>
    <scope>NUCLEOTIDE SEQUENCE</scope>
</reference>
<proteinExistence type="predicted"/>
<dbReference type="EMBL" id="HBUE01021266">
    <property type="protein sequence ID" value="CAG6452730.1"/>
    <property type="molecule type" value="Transcribed_RNA"/>
</dbReference>
<evidence type="ECO:0000313" key="1">
    <source>
        <dbReference type="EMBL" id="CAG6536631.1"/>
    </source>
</evidence>
<dbReference type="EMBL" id="HBUE01321764">
    <property type="protein sequence ID" value="CAG6588618.1"/>
    <property type="molecule type" value="Transcribed_RNA"/>
</dbReference>
<sequence>MRSRVHVCSGLGVVTRTTDRSPHARELRRMNRTPVVRGLIHENVVNGVRSSPLMLRQDIHSCISSIYLKESGSVQMSAVTMPCSDGWQWVAVSTGISNSGST</sequence>
<organism evidence="1">
    <name type="scientific">Culex pipiens</name>
    <name type="common">House mosquito</name>
    <dbReference type="NCBI Taxonomy" id="7175"/>
    <lineage>
        <taxon>Eukaryota</taxon>
        <taxon>Metazoa</taxon>
        <taxon>Ecdysozoa</taxon>
        <taxon>Arthropoda</taxon>
        <taxon>Hexapoda</taxon>
        <taxon>Insecta</taxon>
        <taxon>Pterygota</taxon>
        <taxon>Neoptera</taxon>
        <taxon>Endopterygota</taxon>
        <taxon>Diptera</taxon>
        <taxon>Nematocera</taxon>
        <taxon>Culicoidea</taxon>
        <taxon>Culicidae</taxon>
        <taxon>Culicinae</taxon>
        <taxon>Culicini</taxon>
        <taxon>Culex</taxon>
        <taxon>Culex</taxon>
    </lineage>
</organism>
<dbReference type="EMBL" id="HBUE01215243">
    <property type="protein sequence ID" value="CAG6536631.1"/>
    <property type="molecule type" value="Transcribed_RNA"/>
</dbReference>
<accession>A0A8D8MPV2</accession>